<protein>
    <recommendedName>
        <fullName evidence="4">Lipoprotein</fullName>
    </recommendedName>
</protein>
<evidence type="ECO:0000256" key="1">
    <source>
        <dbReference type="SAM" id="SignalP"/>
    </source>
</evidence>
<organism evidence="2 3">
    <name type="scientific">Pedobacter suwonensis</name>
    <dbReference type="NCBI Taxonomy" id="332999"/>
    <lineage>
        <taxon>Bacteria</taxon>
        <taxon>Pseudomonadati</taxon>
        <taxon>Bacteroidota</taxon>
        <taxon>Sphingobacteriia</taxon>
        <taxon>Sphingobacteriales</taxon>
        <taxon>Sphingobacteriaceae</taxon>
        <taxon>Pedobacter</taxon>
    </lineage>
</organism>
<dbReference type="AlphaFoldDB" id="A0A1I0SJV5"/>
<accession>A0A1I0SJV5</accession>
<evidence type="ECO:0000313" key="3">
    <source>
        <dbReference type="Proteomes" id="UP000198836"/>
    </source>
</evidence>
<proteinExistence type="predicted"/>
<keyword evidence="3" id="KW-1185">Reference proteome</keyword>
<dbReference type="STRING" id="332999.SAMN04488511_101520"/>
<evidence type="ECO:0008006" key="4">
    <source>
        <dbReference type="Google" id="ProtNLM"/>
    </source>
</evidence>
<gene>
    <name evidence="2" type="ORF">SAMN04488511_101520</name>
</gene>
<name>A0A1I0SJV5_9SPHI</name>
<dbReference type="RefSeq" id="WP_244278708.1">
    <property type="nucleotide sequence ID" value="NZ_FOJM01000001.1"/>
</dbReference>
<dbReference type="EMBL" id="FOJM01000001">
    <property type="protein sequence ID" value="SFA39770.1"/>
    <property type="molecule type" value="Genomic_DNA"/>
</dbReference>
<keyword evidence="1" id="KW-0732">Signal</keyword>
<feature type="signal peptide" evidence="1">
    <location>
        <begin position="1"/>
        <end position="24"/>
    </location>
</feature>
<dbReference type="PROSITE" id="PS51257">
    <property type="entry name" value="PROKAR_LIPOPROTEIN"/>
    <property type="match status" value="1"/>
</dbReference>
<feature type="chain" id="PRO_5011772696" description="Lipoprotein" evidence="1">
    <location>
        <begin position="25"/>
        <end position="169"/>
    </location>
</feature>
<reference evidence="3" key="1">
    <citation type="submission" date="2016-10" db="EMBL/GenBank/DDBJ databases">
        <authorList>
            <person name="Varghese N."/>
            <person name="Submissions S."/>
        </authorList>
    </citation>
    <scope>NUCLEOTIDE SEQUENCE [LARGE SCALE GENOMIC DNA]</scope>
    <source>
        <strain evidence="3">DSM 18130</strain>
    </source>
</reference>
<sequence length="169" mass="19064">MDIKNLIKKSLGALGAFTFCAAMAIGCKSEPDYKTVRQEVMDLHDKVMGDGEKAVKNRMVLDTLSKVRLKELKQAKPDLDTTEEKNKISLLIAKLNKADDNMMDWMHDFQPDIEGKSNGAAVKYFQGEMIRIKKLDGEYKKALDESDAYLEKFNLKPASTAAEHDHSKH</sequence>
<evidence type="ECO:0000313" key="2">
    <source>
        <dbReference type="EMBL" id="SFA39770.1"/>
    </source>
</evidence>
<dbReference type="Proteomes" id="UP000198836">
    <property type="component" value="Unassembled WGS sequence"/>
</dbReference>